<sequence length="201" mass="23165">MKPRSDNLFHFTKSIDVLESILKTGFYARYCLEDIRWLNSDEDDFIAFPMVCFCDIPLSRATEHTAFYGSYGLGLTKDWGMRNNLNPVVYGTGSGLVRDAIHYFAELCRENKDGAVMHGSNLVKLSKPLSGEMQIGESLVEKDFYQENEWRFVSSSENEEEMLRQSDFLENREQHNKNAQVHNLKFSPSDIKYIPVIIEDA</sequence>
<dbReference type="InterPro" id="IPR021223">
    <property type="entry name" value="AbiGi"/>
</dbReference>
<dbReference type="Pfam" id="PF10899">
    <property type="entry name" value="AbiGi"/>
    <property type="match status" value="1"/>
</dbReference>
<reference evidence="1" key="1">
    <citation type="submission" date="2011-01" db="EMBL/GenBank/DDBJ databases">
        <title>Evolutionary Significance of Chromosomal Super-Integrons in Vibrio vulnificus Strains.</title>
        <authorList>
            <person name="Shu H.Y."/>
            <person name="Wu K.M."/>
            <person name="Liu T.T."/>
            <person name="Liu Y.M."/>
            <person name="Liao T.L."/>
            <person name="Hor L.I."/>
            <person name="Tsai S.F."/>
            <person name="Chen C.Y."/>
        </authorList>
    </citation>
    <scope>NUCLEOTIDE SEQUENCE</scope>
    <source>
        <strain evidence="1">CECT4999</strain>
    </source>
</reference>
<proteinExistence type="predicted"/>
<organism evidence="1">
    <name type="scientific">Vibrio vulnificus</name>
    <dbReference type="NCBI Taxonomy" id="672"/>
    <lineage>
        <taxon>Bacteria</taxon>
        <taxon>Pseudomonadati</taxon>
        <taxon>Pseudomonadota</taxon>
        <taxon>Gammaproteobacteria</taxon>
        <taxon>Vibrionales</taxon>
        <taxon>Vibrionaceae</taxon>
        <taxon>Vibrio</taxon>
    </lineage>
</organism>
<protein>
    <submittedName>
        <fullName evidence="1">Uncharacterized protein</fullName>
    </submittedName>
</protein>
<dbReference type="RefSeq" id="WP_088899998.1">
    <property type="nucleotide sequence ID" value="NZ_CP014636.1"/>
</dbReference>
<evidence type="ECO:0000313" key="1">
    <source>
        <dbReference type="EMBL" id="BBE38667.1"/>
    </source>
</evidence>
<accession>A0A6S4Q7I6</accession>
<dbReference type="EMBL" id="AB609751">
    <property type="protein sequence ID" value="BBE38667.1"/>
    <property type="molecule type" value="Genomic_DNA"/>
</dbReference>
<dbReference type="AlphaFoldDB" id="A0A6S4Q7I6"/>
<name>A0A6S4Q7I6_VIBVL</name>